<evidence type="ECO:0000256" key="3">
    <source>
        <dbReference type="ARBA" id="ARBA00022692"/>
    </source>
</evidence>
<feature type="transmembrane region" description="Helical" evidence="7">
    <location>
        <begin position="428"/>
        <end position="456"/>
    </location>
</feature>
<evidence type="ECO:0000313" key="10">
    <source>
        <dbReference type="Proteomes" id="UP000484255"/>
    </source>
</evidence>
<keyword evidence="2" id="KW-0813">Transport</keyword>
<organism evidence="9 10">
    <name type="scientific">Ideonella livida</name>
    <dbReference type="NCBI Taxonomy" id="2707176"/>
    <lineage>
        <taxon>Bacteria</taxon>
        <taxon>Pseudomonadati</taxon>
        <taxon>Pseudomonadota</taxon>
        <taxon>Betaproteobacteria</taxon>
        <taxon>Burkholderiales</taxon>
        <taxon>Sphaerotilaceae</taxon>
        <taxon>Ideonella</taxon>
    </lineage>
</organism>
<sequence length="500" mass="49728">MAEPLLPLATPARAAPVRVEAATAPARRPLVVGVVLLCLFLAAMDATVVGTLLPYMTAQDPGSSLYPWLMSGFIVAGIVVTPVSGQLADAWGGRRALQVALVLFMLGSAAVWAAPTVPGLVAARVLQGLGAGMVTVLAYVLIGQLYTGNQRGRMQALLSLVWGLAAVVGPLAGAALHELAGWRLAFGLNVPLGFLALGLLAVGLPAGPAGGPSRTGAAGGAAGLDLPSQAAFALVLVSLLALLMAPAHGLGAGGLAAALAGLIGGGTGLWARVRQRPQASPLPLSLLRQRAGWAPLACTVGAAAILYAVVTLLPLYLHQSAGLNAVRGGLVVMAAALGWVVGSAVCGQRLGRWGHRTPVVMGAAALALGTAALAVAPPSWPLWGWAAAQLSVGLGMGFVATSTLLLAQNQAPAGALGSHTAAMQLGRQLGAAVGIHLLAALQMGLGPVALVLWPAVGMAGAAPTAEAAGFRVSLAVLAGLALLLGALGRHVPPQAHHPQA</sequence>
<evidence type="ECO:0000256" key="4">
    <source>
        <dbReference type="ARBA" id="ARBA00022989"/>
    </source>
</evidence>
<evidence type="ECO:0000313" key="9">
    <source>
        <dbReference type="EMBL" id="NDY91824.1"/>
    </source>
</evidence>
<dbReference type="PROSITE" id="PS00217">
    <property type="entry name" value="SUGAR_TRANSPORT_2"/>
    <property type="match status" value="1"/>
</dbReference>
<dbReference type="GO" id="GO:0005886">
    <property type="term" value="C:plasma membrane"/>
    <property type="evidence" value="ECO:0007669"/>
    <property type="project" value="TreeGrafter"/>
</dbReference>
<keyword evidence="4 7" id="KW-1133">Transmembrane helix</keyword>
<comment type="caution">
    <text evidence="9">The sequence shown here is derived from an EMBL/GenBank/DDBJ whole genome shotgun (WGS) entry which is preliminary data.</text>
</comment>
<evidence type="ECO:0000256" key="5">
    <source>
        <dbReference type="ARBA" id="ARBA00023136"/>
    </source>
</evidence>
<evidence type="ECO:0000256" key="7">
    <source>
        <dbReference type="SAM" id="Phobius"/>
    </source>
</evidence>
<feature type="transmembrane region" description="Helical" evidence="7">
    <location>
        <begin position="96"/>
        <end position="115"/>
    </location>
</feature>
<feature type="domain" description="Major facilitator superfamily (MFS) profile" evidence="8">
    <location>
        <begin position="31"/>
        <end position="496"/>
    </location>
</feature>
<gene>
    <name evidence="9" type="ORF">G3A44_11570</name>
</gene>
<evidence type="ECO:0000256" key="1">
    <source>
        <dbReference type="ARBA" id="ARBA00004127"/>
    </source>
</evidence>
<feature type="transmembrane region" description="Helical" evidence="7">
    <location>
        <begin position="30"/>
        <end position="53"/>
    </location>
</feature>
<feature type="transmembrane region" description="Helical" evidence="7">
    <location>
        <begin position="382"/>
        <end position="407"/>
    </location>
</feature>
<evidence type="ECO:0000259" key="8">
    <source>
        <dbReference type="PROSITE" id="PS50850"/>
    </source>
</evidence>
<dbReference type="PROSITE" id="PS50850">
    <property type="entry name" value="MFS"/>
    <property type="match status" value="1"/>
</dbReference>
<dbReference type="InterPro" id="IPR011701">
    <property type="entry name" value="MFS"/>
</dbReference>
<feature type="transmembrane region" description="Helical" evidence="7">
    <location>
        <begin position="468"/>
        <end position="487"/>
    </location>
</feature>
<comment type="subcellular location">
    <subcellularLocation>
        <location evidence="1">Endomembrane system</location>
        <topology evidence="1">Multi-pass membrane protein</topology>
    </subcellularLocation>
</comment>
<protein>
    <recommendedName>
        <fullName evidence="6">MFS-type drug efflux transporter P55</fullName>
    </recommendedName>
</protein>
<dbReference type="RefSeq" id="WP_163457677.1">
    <property type="nucleotide sequence ID" value="NZ_JAAGOH010000012.1"/>
</dbReference>
<keyword evidence="5 7" id="KW-0472">Membrane</keyword>
<keyword evidence="10" id="KW-1185">Reference proteome</keyword>
<keyword evidence="3 7" id="KW-0812">Transmembrane</keyword>
<feature type="transmembrane region" description="Helical" evidence="7">
    <location>
        <begin position="154"/>
        <end position="176"/>
    </location>
</feature>
<feature type="transmembrane region" description="Helical" evidence="7">
    <location>
        <begin position="250"/>
        <end position="271"/>
    </location>
</feature>
<dbReference type="InterPro" id="IPR005829">
    <property type="entry name" value="Sugar_transporter_CS"/>
</dbReference>
<evidence type="ECO:0000256" key="2">
    <source>
        <dbReference type="ARBA" id="ARBA00022448"/>
    </source>
</evidence>
<dbReference type="GO" id="GO:0022857">
    <property type="term" value="F:transmembrane transporter activity"/>
    <property type="evidence" value="ECO:0007669"/>
    <property type="project" value="InterPro"/>
</dbReference>
<dbReference type="Proteomes" id="UP000484255">
    <property type="component" value="Unassembled WGS sequence"/>
</dbReference>
<feature type="transmembrane region" description="Helical" evidence="7">
    <location>
        <begin position="182"/>
        <end position="204"/>
    </location>
</feature>
<feature type="transmembrane region" description="Helical" evidence="7">
    <location>
        <begin position="359"/>
        <end position="376"/>
    </location>
</feature>
<name>A0A7C9TKK5_9BURK</name>
<reference evidence="9 10" key="1">
    <citation type="submission" date="2020-02" db="EMBL/GenBank/DDBJ databases">
        <title>Ideonella bacterium strain TBM-1.</title>
        <authorList>
            <person name="Chen W.-M."/>
        </authorList>
    </citation>
    <scope>NUCLEOTIDE SEQUENCE [LARGE SCALE GENOMIC DNA]</scope>
    <source>
        <strain evidence="9 10">TBM-1</strain>
    </source>
</reference>
<dbReference type="InterPro" id="IPR020846">
    <property type="entry name" value="MFS_dom"/>
</dbReference>
<dbReference type="PANTHER" id="PTHR23501">
    <property type="entry name" value="MAJOR FACILITATOR SUPERFAMILY"/>
    <property type="match status" value="1"/>
</dbReference>
<feature type="transmembrane region" description="Helical" evidence="7">
    <location>
        <begin position="224"/>
        <end position="244"/>
    </location>
</feature>
<evidence type="ECO:0000256" key="6">
    <source>
        <dbReference type="ARBA" id="ARBA00044273"/>
    </source>
</evidence>
<dbReference type="Gene3D" id="1.20.1250.20">
    <property type="entry name" value="MFS general substrate transporter like domains"/>
    <property type="match status" value="2"/>
</dbReference>
<dbReference type="AlphaFoldDB" id="A0A7C9TKK5"/>
<feature type="transmembrane region" description="Helical" evidence="7">
    <location>
        <begin position="292"/>
        <end position="317"/>
    </location>
</feature>
<dbReference type="EMBL" id="JAAGOH010000012">
    <property type="protein sequence ID" value="NDY91824.1"/>
    <property type="molecule type" value="Genomic_DNA"/>
</dbReference>
<dbReference type="GO" id="GO:0012505">
    <property type="term" value="C:endomembrane system"/>
    <property type="evidence" value="ECO:0007669"/>
    <property type="project" value="UniProtKB-SubCell"/>
</dbReference>
<dbReference type="Pfam" id="PF07690">
    <property type="entry name" value="MFS_1"/>
    <property type="match status" value="1"/>
</dbReference>
<dbReference type="SUPFAM" id="SSF103473">
    <property type="entry name" value="MFS general substrate transporter"/>
    <property type="match status" value="1"/>
</dbReference>
<accession>A0A7C9TKK5</accession>
<dbReference type="PANTHER" id="PTHR23501:SF191">
    <property type="entry name" value="VACUOLAR BASIC AMINO ACID TRANSPORTER 4"/>
    <property type="match status" value="1"/>
</dbReference>
<dbReference type="InterPro" id="IPR036259">
    <property type="entry name" value="MFS_trans_sf"/>
</dbReference>
<feature type="transmembrane region" description="Helical" evidence="7">
    <location>
        <begin position="329"/>
        <end position="347"/>
    </location>
</feature>
<feature type="transmembrane region" description="Helical" evidence="7">
    <location>
        <begin position="121"/>
        <end position="142"/>
    </location>
</feature>
<feature type="transmembrane region" description="Helical" evidence="7">
    <location>
        <begin position="65"/>
        <end position="84"/>
    </location>
</feature>
<proteinExistence type="predicted"/>